<dbReference type="GO" id="GO:0003735">
    <property type="term" value="F:structural constituent of ribosome"/>
    <property type="evidence" value="ECO:0007669"/>
    <property type="project" value="InterPro"/>
</dbReference>
<feature type="compositionally biased region" description="Basic residues" evidence="6">
    <location>
        <begin position="1"/>
        <end position="26"/>
    </location>
</feature>
<evidence type="ECO:0000256" key="5">
    <source>
        <dbReference type="RuleBase" id="RU000568"/>
    </source>
</evidence>
<dbReference type="InterPro" id="IPR037229">
    <property type="entry name" value="Ribosomal_bL35_sf"/>
</dbReference>
<dbReference type="EMBL" id="MFGO01000015">
    <property type="protein sequence ID" value="OGF41030.1"/>
    <property type="molecule type" value="Genomic_DNA"/>
</dbReference>
<protein>
    <recommendedName>
        <fullName evidence="4">Large ribosomal subunit protein bL35</fullName>
    </recommendedName>
</protein>
<evidence type="ECO:0000256" key="6">
    <source>
        <dbReference type="SAM" id="MobiDB-lite"/>
    </source>
</evidence>
<evidence type="ECO:0000313" key="7">
    <source>
        <dbReference type="EMBL" id="OGF41030.1"/>
    </source>
</evidence>
<dbReference type="Pfam" id="PF01632">
    <property type="entry name" value="Ribosomal_L35p"/>
    <property type="match status" value="1"/>
</dbReference>
<organism evidence="7 8">
    <name type="scientific">Candidatus Falkowbacteria bacterium RIFOXYD2_FULL_34_120</name>
    <dbReference type="NCBI Taxonomy" id="1798007"/>
    <lineage>
        <taxon>Bacteria</taxon>
        <taxon>Candidatus Falkowiibacteriota</taxon>
    </lineage>
</organism>
<evidence type="ECO:0000256" key="1">
    <source>
        <dbReference type="ARBA" id="ARBA00006598"/>
    </source>
</evidence>
<comment type="similarity">
    <text evidence="1 4 5">Belongs to the bacterial ribosomal protein bL35 family.</text>
</comment>
<accession>A0A1F5TQ42</accession>
<comment type="caution">
    <text evidence="7">The sequence shown here is derived from an EMBL/GenBank/DDBJ whole genome shotgun (WGS) entry which is preliminary data.</text>
</comment>
<dbReference type="InterPro" id="IPR021137">
    <property type="entry name" value="Ribosomal_bL35-like"/>
</dbReference>
<gene>
    <name evidence="4" type="primary">rpmI</name>
    <name evidence="7" type="ORF">A2531_03705</name>
</gene>
<dbReference type="GO" id="GO:0006412">
    <property type="term" value="P:translation"/>
    <property type="evidence" value="ECO:0007669"/>
    <property type="project" value="UniProtKB-UniRule"/>
</dbReference>
<evidence type="ECO:0000313" key="8">
    <source>
        <dbReference type="Proteomes" id="UP000177579"/>
    </source>
</evidence>
<sequence>MPKLKTHKATVKRFKITKTGKIKQRKSGQDHFNSRESGKTKRNKRRDINTDKTLKKTIKSLISK</sequence>
<dbReference type="InterPro" id="IPR001706">
    <property type="entry name" value="Ribosomal_bL35"/>
</dbReference>
<dbReference type="GO" id="GO:1990904">
    <property type="term" value="C:ribonucleoprotein complex"/>
    <property type="evidence" value="ECO:0007669"/>
    <property type="project" value="UniProtKB-KW"/>
</dbReference>
<evidence type="ECO:0000256" key="4">
    <source>
        <dbReference type="HAMAP-Rule" id="MF_00514"/>
    </source>
</evidence>
<dbReference type="AlphaFoldDB" id="A0A1F5TQ42"/>
<reference evidence="7 8" key="1">
    <citation type="journal article" date="2016" name="Nat. Commun.">
        <title>Thousands of microbial genomes shed light on interconnected biogeochemical processes in an aquifer system.</title>
        <authorList>
            <person name="Anantharaman K."/>
            <person name="Brown C.T."/>
            <person name="Hug L.A."/>
            <person name="Sharon I."/>
            <person name="Castelle C.J."/>
            <person name="Probst A.J."/>
            <person name="Thomas B.C."/>
            <person name="Singh A."/>
            <person name="Wilkins M.J."/>
            <person name="Karaoz U."/>
            <person name="Brodie E.L."/>
            <person name="Williams K.H."/>
            <person name="Hubbard S.S."/>
            <person name="Banfield J.F."/>
        </authorList>
    </citation>
    <scope>NUCLEOTIDE SEQUENCE [LARGE SCALE GENOMIC DNA]</scope>
</reference>
<dbReference type="SUPFAM" id="SSF143034">
    <property type="entry name" value="L35p-like"/>
    <property type="match status" value="1"/>
</dbReference>
<dbReference type="Proteomes" id="UP000177579">
    <property type="component" value="Unassembled WGS sequence"/>
</dbReference>
<evidence type="ECO:0000256" key="2">
    <source>
        <dbReference type="ARBA" id="ARBA00022980"/>
    </source>
</evidence>
<name>A0A1F5TQ42_9BACT</name>
<dbReference type="Gene3D" id="4.10.410.60">
    <property type="match status" value="1"/>
</dbReference>
<dbReference type="PRINTS" id="PR00064">
    <property type="entry name" value="RIBOSOMALL35"/>
</dbReference>
<evidence type="ECO:0000256" key="3">
    <source>
        <dbReference type="ARBA" id="ARBA00023274"/>
    </source>
</evidence>
<dbReference type="GO" id="GO:0005840">
    <property type="term" value="C:ribosome"/>
    <property type="evidence" value="ECO:0007669"/>
    <property type="project" value="UniProtKB-KW"/>
</dbReference>
<feature type="region of interest" description="Disordered" evidence="6">
    <location>
        <begin position="1"/>
        <end position="64"/>
    </location>
</feature>
<feature type="compositionally biased region" description="Basic and acidic residues" evidence="6">
    <location>
        <begin position="27"/>
        <end position="39"/>
    </location>
</feature>
<dbReference type="HAMAP" id="MF_00514">
    <property type="entry name" value="Ribosomal_bL35"/>
    <property type="match status" value="1"/>
</dbReference>
<proteinExistence type="inferred from homology"/>
<keyword evidence="3 4" id="KW-0687">Ribonucleoprotein</keyword>
<keyword evidence="2 4" id="KW-0689">Ribosomal protein</keyword>